<dbReference type="EMBL" id="GBRH01257568">
    <property type="protein sequence ID" value="JAD40327.1"/>
    <property type="molecule type" value="Transcribed_RNA"/>
</dbReference>
<dbReference type="AlphaFoldDB" id="A0A0A8ZZW0"/>
<organism evidence="1">
    <name type="scientific">Arundo donax</name>
    <name type="common">Giant reed</name>
    <name type="synonym">Donax arundinaceus</name>
    <dbReference type="NCBI Taxonomy" id="35708"/>
    <lineage>
        <taxon>Eukaryota</taxon>
        <taxon>Viridiplantae</taxon>
        <taxon>Streptophyta</taxon>
        <taxon>Embryophyta</taxon>
        <taxon>Tracheophyta</taxon>
        <taxon>Spermatophyta</taxon>
        <taxon>Magnoliopsida</taxon>
        <taxon>Liliopsida</taxon>
        <taxon>Poales</taxon>
        <taxon>Poaceae</taxon>
        <taxon>PACMAD clade</taxon>
        <taxon>Arundinoideae</taxon>
        <taxon>Arundineae</taxon>
        <taxon>Arundo</taxon>
    </lineage>
</organism>
<protein>
    <submittedName>
        <fullName evidence="1">Uncharacterized protein</fullName>
    </submittedName>
</protein>
<reference evidence="1" key="2">
    <citation type="journal article" date="2015" name="Data Brief">
        <title>Shoot transcriptome of the giant reed, Arundo donax.</title>
        <authorList>
            <person name="Barrero R.A."/>
            <person name="Guerrero F.D."/>
            <person name="Moolhuijzen P."/>
            <person name="Goolsby J.A."/>
            <person name="Tidwell J."/>
            <person name="Bellgard S.E."/>
            <person name="Bellgard M.I."/>
        </authorList>
    </citation>
    <scope>NUCLEOTIDE SEQUENCE</scope>
    <source>
        <tissue evidence="1">Shoot tissue taken approximately 20 cm above the soil surface</tissue>
    </source>
</reference>
<reference evidence="1" key="1">
    <citation type="submission" date="2014-09" db="EMBL/GenBank/DDBJ databases">
        <authorList>
            <person name="Magalhaes I.L.F."/>
            <person name="Oliveira U."/>
            <person name="Santos F.R."/>
            <person name="Vidigal T.H.D.A."/>
            <person name="Brescovit A.D."/>
            <person name="Santos A.J."/>
        </authorList>
    </citation>
    <scope>NUCLEOTIDE SEQUENCE</scope>
    <source>
        <tissue evidence="1">Shoot tissue taken approximately 20 cm above the soil surface</tissue>
    </source>
</reference>
<sequence>MNCATSFKFFCCFICAGNDFFTGNQQCLIVSQRSTAGPICD</sequence>
<proteinExistence type="predicted"/>
<accession>A0A0A8ZZW0</accession>
<name>A0A0A8ZZW0_ARUDO</name>
<evidence type="ECO:0000313" key="1">
    <source>
        <dbReference type="EMBL" id="JAD40327.1"/>
    </source>
</evidence>